<proteinExistence type="predicted"/>
<keyword evidence="9" id="KW-1185">Reference proteome</keyword>
<dbReference type="Proteomes" id="UP000007880">
    <property type="component" value="Chromosome"/>
</dbReference>
<dbReference type="Pfam" id="PF03851">
    <property type="entry name" value="UvdE"/>
    <property type="match status" value="1"/>
</dbReference>
<dbReference type="STRING" id="926550.CLDAP_00240"/>
<dbReference type="Gene3D" id="3.20.20.150">
    <property type="entry name" value="Divalent-metal-dependent TIM barrel enzymes"/>
    <property type="match status" value="1"/>
</dbReference>
<keyword evidence="3" id="KW-0227">DNA damage</keyword>
<protein>
    <submittedName>
        <fullName evidence="8">UV DNA damage endonuclease</fullName>
    </submittedName>
</protein>
<evidence type="ECO:0000256" key="3">
    <source>
        <dbReference type="ARBA" id="ARBA00022763"/>
    </source>
</evidence>
<evidence type="ECO:0000256" key="4">
    <source>
        <dbReference type="ARBA" id="ARBA00022769"/>
    </source>
</evidence>
<dbReference type="InterPro" id="IPR004601">
    <property type="entry name" value="UvdE"/>
</dbReference>
<dbReference type="SUPFAM" id="SSF51658">
    <property type="entry name" value="Xylose isomerase-like"/>
    <property type="match status" value="1"/>
</dbReference>
<dbReference type="GO" id="GO:0006289">
    <property type="term" value="P:nucleotide-excision repair"/>
    <property type="evidence" value="ECO:0007669"/>
    <property type="project" value="InterPro"/>
</dbReference>
<dbReference type="AlphaFoldDB" id="I0HYH6"/>
<dbReference type="KEGG" id="cap:CLDAP_00240"/>
<name>I0HYH6_CALAS</name>
<dbReference type="eggNOG" id="COG4294">
    <property type="taxonomic scope" value="Bacteria"/>
</dbReference>
<evidence type="ECO:0000256" key="1">
    <source>
        <dbReference type="ARBA" id="ARBA00022722"/>
    </source>
</evidence>
<keyword evidence="2 8" id="KW-0255">Endonuclease</keyword>
<dbReference type="PANTHER" id="PTHR31290:SF5">
    <property type="entry name" value="UV-DAMAGE ENDONUCLEASE"/>
    <property type="match status" value="1"/>
</dbReference>
<evidence type="ECO:0000256" key="6">
    <source>
        <dbReference type="ARBA" id="ARBA00023204"/>
    </source>
</evidence>
<evidence type="ECO:0000256" key="2">
    <source>
        <dbReference type="ARBA" id="ARBA00022759"/>
    </source>
</evidence>
<keyword evidence="1" id="KW-0540">Nuclease</keyword>
<dbReference type="InterPro" id="IPR036237">
    <property type="entry name" value="Xyl_isomerase-like_sf"/>
</dbReference>
<evidence type="ECO:0000313" key="9">
    <source>
        <dbReference type="Proteomes" id="UP000007880"/>
    </source>
</evidence>
<dbReference type="GO" id="GO:0009411">
    <property type="term" value="P:response to UV"/>
    <property type="evidence" value="ECO:0007669"/>
    <property type="project" value="InterPro"/>
</dbReference>
<dbReference type="GO" id="GO:0016787">
    <property type="term" value="F:hydrolase activity"/>
    <property type="evidence" value="ECO:0007669"/>
    <property type="project" value="UniProtKB-KW"/>
</dbReference>
<dbReference type="OrthoDB" id="9782576at2"/>
<dbReference type="HOGENOM" id="CLU_017168_0_0_0"/>
<reference evidence="8 9" key="1">
    <citation type="submission" date="2012-02" db="EMBL/GenBank/DDBJ databases">
        <title>Complete genome sequence of Caldilinea aerophila DSM 14535 (= NBRC 102666).</title>
        <authorList>
            <person name="Oguchi A."/>
            <person name="Hosoyama A."/>
            <person name="Sekine M."/>
            <person name="Fukai R."/>
            <person name="Kato Y."/>
            <person name="Nakamura S."/>
            <person name="Hanada S."/>
            <person name="Yamazaki S."/>
            <person name="Fujita N."/>
        </authorList>
    </citation>
    <scope>NUCLEOTIDE SEQUENCE [LARGE SCALE GENOMIC DNA]</scope>
    <source>
        <strain evidence="9">DSM 14535 / JCM 11387 / NBRC 104270 / STL-6-O1</strain>
    </source>
</reference>
<evidence type="ECO:0000256" key="7">
    <source>
        <dbReference type="SAM" id="MobiDB-lite"/>
    </source>
</evidence>
<keyword evidence="5" id="KW-0378">Hydrolase</keyword>
<feature type="region of interest" description="Disordered" evidence="7">
    <location>
        <begin position="1"/>
        <end position="20"/>
    </location>
</feature>
<gene>
    <name evidence="8" type="primary">uvsE</name>
    <name evidence="8" type="ordered locus">CLDAP_00240</name>
</gene>
<keyword evidence="4" id="KW-0228">DNA excision</keyword>
<dbReference type="GO" id="GO:0004519">
    <property type="term" value="F:endonuclease activity"/>
    <property type="evidence" value="ECO:0007669"/>
    <property type="project" value="UniProtKB-KW"/>
</dbReference>
<evidence type="ECO:0000256" key="5">
    <source>
        <dbReference type="ARBA" id="ARBA00022801"/>
    </source>
</evidence>
<dbReference type="PANTHER" id="PTHR31290">
    <property type="entry name" value="UV-DAMAGE ENDONUCLEASE"/>
    <property type="match status" value="1"/>
</dbReference>
<dbReference type="RefSeq" id="WP_014431306.1">
    <property type="nucleotide sequence ID" value="NC_017079.1"/>
</dbReference>
<accession>I0HYH6</accession>
<evidence type="ECO:0000313" key="8">
    <source>
        <dbReference type="EMBL" id="BAL98063.1"/>
    </source>
</evidence>
<dbReference type="EMBL" id="AP012337">
    <property type="protein sequence ID" value="BAL98063.1"/>
    <property type="molecule type" value="Genomic_DNA"/>
</dbReference>
<sequence>MTAENYETNSPERSEGEAGFTSVQLQTQSALVRLGFPVKVLGEPLRSHDSRRWQHAPHLSVSLAYLRDIFEYLHRRQIRFYRLAGQLAPYLTHPSFPSFHHQIDECASDLAATGDLIRQFGLRVTLHPGYYIQLSAADEGPVQRARVELQAATALFDAMGLDQDAIIVVHVGGAYGDAHAARARFVARFLALPERVRRRLALEHDDRRFSLEDALWIHRRTGIPIVLDALHLRCFNPGGRTLAEALAAALDTWPPNQRPKIHFSSPRTALRVVRSAEGERLQPPLPNQHSDFIDPFAFLDLVELARQLHVRPFDVMLEAKAKDLALLRLREQIAHFAPSLAAAVM</sequence>
<organism evidence="8 9">
    <name type="scientific">Caldilinea aerophila (strain DSM 14535 / JCM 11387 / NBRC 104270 / STL-6-O1)</name>
    <dbReference type="NCBI Taxonomy" id="926550"/>
    <lineage>
        <taxon>Bacteria</taxon>
        <taxon>Bacillati</taxon>
        <taxon>Chloroflexota</taxon>
        <taxon>Caldilineae</taxon>
        <taxon>Caldilineales</taxon>
        <taxon>Caldilineaceae</taxon>
        <taxon>Caldilinea</taxon>
    </lineage>
</organism>
<keyword evidence="6" id="KW-0234">DNA repair</keyword>